<keyword evidence="9" id="KW-1185">Reference proteome</keyword>
<dbReference type="Pfam" id="PF02417">
    <property type="entry name" value="Chromate_transp"/>
    <property type="match status" value="1"/>
</dbReference>
<feature type="transmembrane region" description="Helical" evidence="7">
    <location>
        <begin position="119"/>
        <end position="140"/>
    </location>
</feature>
<comment type="caution">
    <text evidence="8">The sequence shown here is derived from an EMBL/GenBank/DDBJ whole genome shotgun (WGS) entry which is preliminary data.</text>
</comment>
<dbReference type="EMBL" id="JBIYDN010000011">
    <property type="protein sequence ID" value="MFK4443749.1"/>
    <property type="molecule type" value="Genomic_DNA"/>
</dbReference>
<evidence type="ECO:0000256" key="4">
    <source>
        <dbReference type="ARBA" id="ARBA00022692"/>
    </source>
</evidence>
<feature type="transmembrane region" description="Helical" evidence="7">
    <location>
        <begin position="18"/>
        <end position="36"/>
    </location>
</feature>
<protein>
    <submittedName>
        <fullName evidence="8">Chromate transporter</fullName>
    </submittedName>
</protein>
<dbReference type="InterPro" id="IPR003370">
    <property type="entry name" value="Chromate_transpt"/>
</dbReference>
<keyword evidence="5 7" id="KW-1133">Transmembrane helix</keyword>
<evidence type="ECO:0000313" key="9">
    <source>
        <dbReference type="Proteomes" id="UP001620514"/>
    </source>
</evidence>
<gene>
    <name evidence="8" type="ORF">ABH943_003771</name>
</gene>
<keyword evidence="3" id="KW-1003">Cell membrane</keyword>
<feature type="transmembrane region" description="Helical" evidence="7">
    <location>
        <begin position="146"/>
        <end position="173"/>
    </location>
</feature>
<dbReference type="InterPro" id="IPR052518">
    <property type="entry name" value="CHR_Transporter"/>
</dbReference>
<keyword evidence="4 7" id="KW-0812">Transmembrane</keyword>
<name>A0ABW8MJ90_9BURK</name>
<feature type="transmembrane region" description="Helical" evidence="7">
    <location>
        <begin position="56"/>
        <end position="77"/>
    </location>
</feature>
<evidence type="ECO:0000256" key="1">
    <source>
        <dbReference type="ARBA" id="ARBA00004651"/>
    </source>
</evidence>
<comment type="subcellular location">
    <subcellularLocation>
        <location evidence="1">Cell membrane</location>
        <topology evidence="1">Multi-pass membrane protein</topology>
    </subcellularLocation>
</comment>
<evidence type="ECO:0000256" key="5">
    <source>
        <dbReference type="ARBA" id="ARBA00022989"/>
    </source>
</evidence>
<organism evidence="8 9">
    <name type="scientific">Caballeronia udeis</name>
    <dbReference type="NCBI Taxonomy" id="1232866"/>
    <lineage>
        <taxon>Bacteria</taxon>
        <taxon>Pseudomonadati</taxon>
        <taxon>Pseudomonadota</taxon>
        <taxon>Betaproteobacteria</taxon>
        <taxon>Burkholderiales</taxon>
        <taxon>Burkholderiaceae</taxon>
        <taxon>Caballeronia</taxon>
    </lineage>
</organism>
<keyword evidence="6 7" id="KW-0472">Membrane</keyword>
<evidence type="ECO:0000256" key="3">
    <source>
        <dbReference type="ARBA" id="ARBA00022475"/>
    </source>
</evidence>
<evidence type="ECO:0000256" key="6">
    <source>
        <dbReference type="ARBA" id="ARBA00023136"/>
    </source>
</evidence>
<sequence length="202" mass="21645">MHDHALQEPLAPPTVAEIFIGFLTLGLTAFGGALPLARREIVDRRKWLTPDEFVDLLGLCQFLPGGNVINLSVALGMKFRGVAGALAGLLGLIVGPSLIVIGLGVLYQRTHQDLHIRHLFAGLAAAAAGLLVSMAIKVAWPLRHKLSMLAVAALAFVAIALLRLPLLPVMLVLTPISIFVASKVSRDVKPEVKPEAKHEEDR</sequence>
<evidence type="ECO:0000313" key="8">
    <source>
        <dbReference type="EMBL" id="MFK4443749.1"/>
    </source>
</evidence>
<evidence type="ECO:0000256" key="7">
    <source>
        <dbReference type="SAM" id="Phobius"/>
    </source>
</evidence>
<reference evidence="8 9" key="1">
    <citation type="submission" date="2024-11" db="EMBL/GenBank/DDBJ databases">
        <title>Using genomics to understand microbial adaptation to soil warming.</title>
        <authorList>
            <person name="Deangelis K.M. PhD."/>
        </authorList>
    </citation>
    <scope>NUCLEOTIDE SEQUENCE [LARGE SCALE GENOMIC DNA]</scope>
    <source>
        <strain evidence="8 9">GAS97</strain>
    </source>
</reference>
<dbReference type="PANTHER" id="PTHR43663">
    <property type="entry name" value="CHROMATE TRANSPORT PROTEIN-RELATED"/>
    <property type="match status" value="1"/>
</dbReference>
<dbReference type="Proteomes" id="UP001620514">
    <property type="component" value="Unassembled WGS sequence"/>
</dbReference>
<accession>A0ABW8MJ90</accession>
<evidence type="ECO:0000256" key="2">
    <source>
        <dbReference type="ARBA" id="ARBA00005262"/>
    </source>
</evidence>
<feature type="transmembrane region" description="Helical" evidence="7">
    <location>
        <begin position="83"/>
        <end position="107"/>
    </location>
</feature>
<proteinExistence type="inferred from homology"/>
<comment type="similarity">
    <text evidence="2">Belongs to the chromate ion transporter (CHR) (TC 2.A.51) family.</text>
</comment>
<dbReference type="PANTHER" id="PTHR43663:SF1">
    <property type="entry name" value="CHROMATE TRANSPORTER"/>
    <property type="match status" value="1"/>
</dbReference>
<dbReference type="RefSeq" id="WP_404608564.1">
    <property type="nucleotide sequence ID" value="NZ_JBIYDN010000011.1"/>
</dbReference>